<evidence type="ECO:0000313" key="2">
    <source>
        <dbReference type="EMBL" id="BAC89151.1"/>
    </source>
</evidence>
<reference evidence="2 3" key="2">
    <citation type="journal article" date="2003" name="DNA Res.">
        <title>Complete genome structure of Gloeobacter violaceus PCC 7421, a cyanobacterium that lacks thylakoids (supplement).</title>
        <authorList>
            <person name="Nakamura Y."/>
            <person name="Kaneko T."/>
            <person name="Sato S."/>
            <person name="Mimuro M."/>
            <person name="Miyashita H."/>
            <person name="Tsuchiya T."/>
            <person name="Sasamoto S."/>
            <person name="Watanabe A."/>
            <person name="Kawashima K."/>
            <person name="Kishida Y."/>
            <person name="Kiyokawa C."/>
            <person name="Kohara M."/>
            <person name="Matsumoto M."/>
            <person name="Matsuno A."/>
            <person name="Nakazaki N."/>
            <person name="Shimpo S."/>
            <person name="Takeuchi C."/>
            <person name="Yamada M."/>
            <person name="Tabata S."/>
        </authorList>
    </citation>
    <scope>NUCLEOTIDE SEQUENCE [LARGE SCALE GENOMIC DNA]</scope>
    <source>
        <strain evidence="3">ATCC 29082 / PCC 7421</strain>
    </source>
</reference>
<gene>
    <name evidence="2" type="ordered locus">gsr1210</name>
</gene>
<dbReference type="InParanoid" id="Q7NLB6"/>
<feature type="coiled-coil region" evidence="1">
    <location>
        <begin position="15"/>
        <end position="49"/>
    </location>
</feature>
<dbReference type="AlphaFoldDB" id="Q7NLB6"/>
<dbReference type="EMBL" id="BA000045">
    <property type="protein sequence ID" value="BAC89151.1"/>
    <property type="molecule type" value="Genomic_DNA"/>
</dbReference>
<evidence type="ECO:0000313" key="3">
    <source>
        <dbReference type="Proteomes" id="UP000000557"/>
    </source>
</evidence>
<keyword evidence="1" id="KW-0175">Coiled coil</keyword>
<dbReference type="KEGG" id="gvi:gsr1210"/>
<reference evidence="2 3" key="1">
    <citation type="journal article" date="2003" name="DNA Res.">
        <title>Complete genome structure of Gloeobacter violaceus PCC 7421, a cyanobacterium that lacks thylakoids.</title>
        <authorList>
            <person name="Nakamura Y."/>
            <person name="Kaneko T."/>
            <person name="Sato S."/>
            <person name="Mimuro M."/>
            <person name="Miyashita H."/>
            <person name="Tsuchiya T."/>
            <person name="Sasamoto S."/>
            <person name="Watanabe A."/>
            <person name="Kawashima K."/>
            <person name="Kishida Y."/>
            <person name="Kiyokawa C."/>
            <person name="Kohara M."/>
            <person name="Matsumoto M."/>
            <person name="Matsuno A."/>
            <person name="Nakazaki N."/>
            <person name="Shimpo S."/>
            <person name="Takeuchi C."/>
            <person name="Yamada M."/>
            <person name="Tabata S."/>
        </authorList>
    </citation>
    <scope>NUCLEOTIDE SEQUENCE [LARGE SCALE GENOMIC DNA]</scope>
    <source>
        <strain evidence="3">ATCC 29082 / PCC 7421</strain>
    </source>
</reference>
<dbReference type="STRING" id="251221.gene:10758689"/>
<keyword evidence="3" id="KW-1185">Reference proteome</keyword>
<dbReference type="Proteomes" id="UP000000557">
    <property type="component" value="Chromosome"/>
</dbReference>
<dbReference type="HOGENOM" id="CLU_197453_0_0_3"/>
<protein>
    <submittedName>
        <fullName evidence="2">Gsr1210 protein</fullName>
    </submittedName>
</protein>
<dbReference type="EnsemblBacteria" id="BAC89151">
    <property type="protein sequence ID" value="BAC89151"/>
    <property type="gene ID" value="BAC89151"/>
</dbReference>
<proteinExistence type="predicted"/>
<dbReference type="RefSeq" id="WP_011141210.1">
    <property type="nucleotide sequence ID" value="NC_005125.1"/>
</dbReference>
<sequence length="70" mass="8096">MSHEPIKLLVDDKTHERHLENLRQATESLRALNAELALIEAELDRRYEDSPIGQFHARRRRGNGAPPVQE</sequence>
<evidence type="ECO:0000256" key="1">
    <source>
        <dbReference type="SAM" id="Coils"/>
    </source>
</evidence>
<accession>Q7NLB6</accession>
<name>Q7NLB6_GLOVI</name>
<organism evidence="2 3">
    <name type="scientific">Gloeobacter violaceus (strain ATCC 29082 / PCC 7421)</name>
    <dbReference type="NCBI Taxonomy" id="251221"/>
    <lineage>
        <taxon>Bacteria</taxon>
        <taxon>Bacillati</taxon>
        <taxon>Cyanobacteriota</taxon>
        <taxon>Cyanophyceae</taxon>
        <taxon>Gloeobacterales</taxon>
        <taxon>Gloeobacteraceae</taxon>
        <taxon>Gloeobacter</taxon>
    </lineage>
</organism>